<proteinExistence type="predicted"/>
<evidence type="ECO:0000313" key="1">
    <source>
        <dbReference type="EMBL" id="GBN58481.1"/>
    </source>
</evidence>
<sequence>MGKISRSIKFLVVLGKSFSLYALQALNEKFPKLGNGKDGMIFKLELLHLGTLCSLKKLRLDHLYCRIITTIETVTSEMFHKTWFEMDYSQVTNSAHNKKY</sequence>
<comment type="caution">
    <text evidence="2">The sequence shown here is derived from an EMBL/GenBank/DDBJ whole genome shotgun (WGS) entry which is preliminary data.</text>
</comment>
<organism evidence="2 3">
    <name type="scientific">Araneus ventricosus</name>
    <name type="common">Orbweaver spider</name>
    <name type="synonym">Epeira ventricosa</name>
    <dbReference type="NCBI Taxonomy" id="182803"/>
    <lineage>
        <taxon>Eukaryota</taxon>
        <taxon>Metazoa</taxon>
        <taxon>Ecdysozoa</taxon>
        <taxon>Arthropoda</taxon>
        <taxon>Chelicerata</taxon>
        <taxon>Arachnida</taxon>
        <taxon>Araneae</taxon>
        <taxon>Araneomorphae</taxon>
        <taxon>Entelegynae</taxon>
        <taxon>Araneoidea</taxon>
        <taxon>Araneidae</taxon>
        <taxon>Araneus</taxon>
    </lineage>
</organism>
<protein>
    <submittedName>
        <fullName evidence="2">Uncharacterized protein</fullName>
    </submittedName>
</protein>
<evidence type="ECO:0000313" key="2">
    <source>
        <dbReference type="EMBL" id="GBO42411.1"/>
    </source>
</evidence>
<dbReference type="AlphaFoldDB" id="A0A4Y2WYR8"/>
<name>A0A4Y2WYR8_ARAVE</name>
<dbReference type="Proteomes" id="UP000499080">
    <property type="component" value="Unassembled WGS sequence"/>
</dbReference>
<keyword evidence="3" id="KW-1185">Reference proteome</keyword>
<accession>A0A4Y2WYR8</accession>
<dbReference type="EMBL" id="BGPR01012938">
    <property type="protein sequence ID" value="GBN58481.1"/>
    <property type="molecule type" value="Genomic_DNA"/>
</dbReference>
<evidence type="ECO:0000313" key="3">
    <source>
        <dbReference type="Proteomes" id="UP000499080"/>
    </source>
</evidence>
<gene>
    <name evidence="1" type="ORF">AVEN_163778_1</name>
    <name evidence="2" type="ORF">AVEN_180801_1</name>
</gene>
<reference evidence="2 3" key="1">
    <citation type="journal article" date="2019" name="Sci. Rep.">
        <title>Orb-weaving spider Araneus ventricosus genome elucidates the spidroin gene catalogue.</title>
        <authorList>
            <person name="Kono N."/>
            <person name="Nakamura H."/>
            <person name="Ohtoshi R."/>
            <person name="Moran D.A.P."/>
            <person name="Shinohara A."/>
            <person name="Yoshida Y."/>
            <person name="Fujiwara M."/>
            <person name="Mori M."/>
            <person name="Tomita M."/>
            <person name="Arakawa K."/>
        </authorList>
    </citation>
    <scope>NUCLEOTIDE SEQUENCE [LARGE SCALE GENOMIC DNA]</scope>
</reference>
<dbReference type="EMBL" id="BGPR01068474">
    <property type="protein sequence ID" value="GBO42411.1"/>
    <property type="molecule type" value="Genomic_DNA"/>
</dbReference>